<keyword evidence="4" id="KW-1185">Reference proteome</keyword>
<keyword evidence="1" id="KW-0812">Transmembrane</keyword>
<feature type="domain" description="Neutral/alkaline non-lysosomal ceramidase N-terminal" evidence="2">
    <location>
        <begin position="177"/>
        <end position="366"/>
    </location>
</feature>
<feature type="transmembrane region" description="Helical" evidence="1">
    <location>
        <begin position="12"/>
        <end position="27"/>
    </location>
</feature>
<dbReference type="Proteomes" id="UP001642464">
    <property type="component" value="Unassembled WGS sequence"/>
</dbReference>
<sequence length="571" mass="62245">MKRTRNLSHLRYIRFAAAAAVVAYLLFREGDRPEWLEGSNATLILAFIAVAAITSWACRAQRLHFSLRAHRTLKYVLIFPLLVIIPVAVYLGQGQIAAAIFGTVIAVYVVLFYAVGAACPKCGASLTYIHNRMRHALAIGCVVTLLGSATGIGNAADRTAWSAGAAEIKITPGESDLYAKALVIQDASEQTLVMVTLDLISVPGPLRAFVEEHLQTSRGLGPASLLMNCSHTHSGPEIRMTGSALAGLTPERRQKSIAYVEQLRADILHAIDEAFAAMAPVKLTYHKARAGFAMNRRLWRDGRYINHPNPDGRVDHDVPVLKVEGAEGMIKAFVFGYACHNTTLGTYEINGDYAGYAQEYVEATHPGAVAMFMMGCGGDQNPYPRRTVEAAQAHGRNLATAVEAALETEAVPLTGSLALGFKKVELDYAEAPTDADLEAMAQSSSKYDRRYAERLQREIEQGTLIRSYPAPVQVIRIGNELLFVALPGETVVDYSLRIKRENRGENAPEVWVAGYSNDVFAYIPSERVLLEGGYEAGGAMRYMTTVVQPGPFAPDVEKRLMEGVDALIKQT</sequence>
<evidence type="ECO:0000256" key="1">
    <source>
        <dbReference type="SAM" id="Phobius"/>
    </source>
</evidence>
<protein>
    <submittedName>
        <fullName evidence="3">Neutral ceramidase</fullName>
    </submittedName>
</protein>
<dbReference type="InterPro" id="IPR031329">
    <property type="entry name" value="NEUT/ALK_ceramidase_N"/>
</dbReference>
<comment type="caution">
    <text evidence="3">The sequence shown here is derived from an EMBL/GenBank/DDBJ whole genome shotgun (WGS) entry which is preliminary data.</text>
</comment>
<evidence type="ECO:0000313" key="4">
    <source>
        <dbReference type="Proteomes" id="UP001642464"/>
    </source>
</evidence>
<feature type="transmembrane region" description="Helical" evidence="1">
    <location>
        <begin position="39"/>
        <end position="60"/>
    </location>
</feature>
<keyword evidence="1" id="KW-0472">Membrane</keyword>
<keyword evidence="1" id="KW-1133">Transmembrane helix</keyword>
<feature type="transmembrane region" description="Helical" evidence="1">
    <location>
        <begin position="72"/>
        <end position="90"/>
    </location>
</feature>
<feature type="transmembrane region" description="Helical" evidence="1">
    <location>
        <begin position="136"/>
        <end position="156"/>
    </location>
</feature>
<evidence type="ECO:0000313" key="3">
    <source>
        <dbReference type="EMBL" id="CAK9035326.1"/>
    </source>
</evidence>
<proteinExistence type="predicted"/>
<accession>A0ABP0L845</accession>
<feature type="transmembrane region" description="Helical" evidence="1">
    <location>
        <begin position="96"/>
        <end position="115"/>
    </location>
</feature>
<dbReference type="Pfam" id="PF04734">
    <property type="entry name" value="Ceramidase_alk"/>
    <property type="match status" value="1"/>
</dbReference>
<reference evidence="3 4" key="1">
    <citation type="submission" date="2024-02" db="EMBL/GenBank/DDBJ databases">
        <authorList>
            <person name="Chen Y."/>
            <person name="Shah S."/>
            <person name="Dougan E. K."/>
            <person name="Thang M."/>
            <person name="Chan C."/>
        </authorList>
    </citation>
    <scope>NUCLEOTIDE SEQUENCE [LARGE SCALE GENOMIC DNA]</scope>
</reference>
<organism evidence="3 4">
    <name type="scientific">Durusdinium trenchii</name>
    <dbReference type="NCBI Taxonomy" id="1381693"/>
    <lineage>
        <taxon>Eukaryota</taxon>
        <taxon>Sar</taxon>
        <taxon>Alveolata</taxon>
        <taxon>Dinophyceae</taxon>
        <taxon>Suessiales</taxon>
        <taxon>Symbiodiniaceae</taxon>
        <taxon>Durusdinium</taxon>
    </lineage>
</organism>
<gene>
    <name evidence="3" type="ORF">SCF082_LOCUS21240</name>
</gene>
<feature type="non-terminal residue" evidence="3">
    <location>
        <position position="571"/>
    </location>
</feature>
<name>A0ABP0L845_9DINO</name>
<evidence type="ECO:0000259" key="2">
    <source>
        <dbReference type="Pfam" id="PF04734"/>
    </source>
</evidence>
<dbReference type="EMBL" id="CAXAMM010015015">
    <property type="protein sequence ID" value="CAK9035326.1"/>
    <property type="molecule type" value="Genomic_DNA"/>
</dbReference>